<feature type="transmembrane region" description="Helical" evidence="1">
    <location>
        <begin position="71"/>
        <end position="92"/>
    </location>
</feature>
<name>A0A4R4E4A4_9BACT</name>
<keyword evidence="1" id="KW-0472">Membrane</keyword>
<dbReference type="RefSeq" id="WP_131851258.1">
    <property type="nucleotide sequence ID" value="NZ_SKFH01000006.1"/>
</dbReference>
<dbReference type="EMBL" id="SKFH01000006">
    <property type="protein sequence ID" value="TCZ73530.1"/>
    <property type="molecule type" value="Genomic_DNA"/>
</dbReference>
<dbReference type="Proteomes" id="UP000295164">
    <property type="component" value="Unassembled WGS sequence"/>
</dbReference>
<keyword evidence="1" id="KW-1133">Transmembrane helix</keyword>
<sequence>MNTFRFVLYTWLCTVVAYPPLVLLFDVLTRSNTEGRLFFPLLAGAFVLGIPGLLLGWLSLSLLQVRRLPLLVQYCLWTGAVLLLIYLTLTVLGGPRLLDIHGELARFVLPLFGAAMLVLLLRYPYFREIPLNEY</sequence>
<gene>
    <name evidence="2" type="ORF">E0486_06090</name>
</gene>
<evidence type="ECO:0000256" key="1">
    <source>
        <dbReference type="SAM" id="Phobius"/>
    </source>
</evidence>
<dbReference type="OrthoDB" id="10007189at2"/>
<reference evidence="2 3" key="1">
    <citation type="submission" date="2019-03" db="EMBL/GenBank/DDBJ databases">
        <authorList>
            <person name="Kim M.K.M."/>
        </authorList>
    </citation>
    <scope>NUCLEOTIDE SEQUENCE [LARGE SCALE GENOMIC DNA]</scope>
    <source>
        <strain evidence="2 3">17J68-15</strain>
    </source>
</reference>
<feature type="transmembrane region" description="Helical" evidence="1">
    <location>
        <begin position="37"/>
        <end position="59"/>
    </location>
</feature>
<keyword evidence="3" id="KW-1185">Reference proteome</keyword>
<feature type="transmembrane region" description="Helical" evidence="1">
    <location>
        <begin position="6"/>
        <end position="25"/>
    </location>
</feature>
<evidence type="ECO:0000313" key="2">
    <source>
        <dbReference type="EMBL" id="TCZ73530.1"/>
    </source>
</evidence>
<proteinExistence type="predicted"/>
<organism evidence="2 3">
    <name type="scientific">Flaviaesturariibacter aridisoli</name>
    <dbReference type="NCBI Taxonomy" id="2545761"/>
    <lineage>
        <taxon>Bacteria</taxon>
        <taxon>Pseudomonadati</taxon>
        <taxon>Bacteroidota</taxon>
        <taxon>Chitinophagia</taxon>
        <taxon>Chitinophagales</taxon>
        <taxon>Chitinophagaceae</taxon>
        <taxon>Flaviaestuariibacter</taxon>
    </lineage>
</organism>
<accession>A0A4R4E4A4</accession>
<feature type="transmembrane region" description="Helical" evidence="1">
    <location>
        <begin position="104"/>
        <end position="125"/>
    </location>
</feature>
<evidence type="ECO:0000313" key="3">
    <source>
        <dbReference type="Proteomes" id="UP000295164"/>
    </source>
</evidence>
<protein>
    <submittedName>
        <fullName evidence="2">Uncharacterized protein</fullName>
    </submittedName>
</protein>
<keyword evidence="1" id="KW-0812">Transmembrane</keyword>
<dbReference type="AlphaFoldDB" id="A0A4R4E4A4"/>
<comment type="caution">
    <text evidence="2">The sequence shown here is derived from an EMBL/GenBank/DDBJ whole genome shotgun (WGS) entry which is preliminary data.</text>
</comment>